<feature type="transmembrane region" description="Helical" evidence="7">
    <location>
        <begin position="223"/>
        <end position="241"/>
    </location>
</feature>
<evidence type="ECO:0000313" key="9">
    <source>
        <dbReference type="Proteomes" id="UP001238450"/>
    </source>
</evidence>
<dbReference type="RefSeq" id="WP_307254425.1">
    <property type="nucleotide sequence ID" value="NZ_JAUSUV010000014.1"/>
</dbReference>
<evidence type="ECO:0000256" key="7">
    <source>
        <dbReference type="SAM" id="Phobius"/>
    </source>
</evidence>
<feature type="transmembrane region" description="Helical" evidence="7">
    <location>
        <begin position="261"/>
        <end position="279"/>
    </location>
</feature>
<name>A0AAJ1TQD3_9BACL</name>
<evidence type="ECO:0000256" key="5">
    <source>
        <dbReference type="ARBA" id="ARBA00022989"/>
    </source>
</evidence>
<dbReference type="GO" id="GO:0022857">
    <property type="term" value="F:transmembrane transporter activity"/>
    <property type="evidence" value="ECO:0007669"/>
    <property type="project" value="InterPro"/>
</dbReference>
<dbReference type="Gene3D" id="1.20.1250.20">
    <property type="entry name" value="MFS general substrate transporter like domains"/>
    <property type="match status" value="1"/>
</dbReference>
<keyword evidence="2" id="KW-0813">Transport</keyword>
<dbReference type="SUPFAM" id="SSF103473">
    <property type="entry name" value="MFS general substrate transporter"/>
    <property type="match status" value="1"/>
</dbReference>
<dbReference type="InterPro" id="IPR036259">
    <property type="entry name" value="MFS_trans_sf"/>
</dbReference>
<dbReference type="PRINTS" id="PR01035">
    <property type="entry name" value="TCRTETA"/>
</dbReference>
<feature type="transmembrane region" description="Helical" evidence="7">
    <location>
        <begin position="79"/>
        <end position="98"/>
    </location>
</feature>
<feature type="transmembrane region" description="Helical" evidence="7">
    <location>
        <begin position="50"/>
        <end position="72"/>
    </location>
</feature>
<keyword evidence="4 7" id="KW-0812">Transmembrane</keyword>
<proteinExistence type="predicted"/>
<dbReference type="PANTHER" id="PTHR43266">
    <property type="entry name" value="MACROLIDE-EFFLUX PROTEIN"/>
    <property type="match status" value="1"/>
</dbReference>
<evidence type="ECO:0000313" key="8">
    <source>
        <dbReference type="EMBL" id="MDQ0418591.1"/>
    </source>
</evidence>
<feature type="transmembrane region" description="Helical" evidence="7">
    <location>
        <begin position="381"/>
        <end position="399"/>
    </location>
</feature>
<evidence type="ECO:0000256" key="4">
    <source>
        <dbReference type="ARBA" id="ARBA00022692"/>
    </source>
</evidence>
<feature type="transmembrane region" description="Helical" evidence="7">
    <location>
        <begin position="286"/>
        <end position="307"/>
    </location>
</feature>
<sequence length="423" mass="46565">MRAIHSTSLWKNTIFVQVFSAYSLLMFGVFLDMLAIMTIVSFQWEVDPIMVGLIPAAYALPGILFSSWAGVIADRFKKIPIMILCNLAVGLLTIVLLFVRDIHWLLLVLTIRSTFSIFHYPAQQTLTRQIVSPTLLMKAVSINGIVEQGTKIVGPLIGGILLSWFQPELCLIIKAVCCLLATFVLLSAIKLEERVSTEHSEKKQSNTWTDWLQGWGYVWSNRIIGSTIIFVLIAMAVLQLVDSQFPTLFKSLFPHDKSKMGYMISVIGSGGILGGLFIQKLKQGQYGWALYGGVALMGIGFGIIGLINSNTPIVFAYLICLVAGFGSGLMIIANQVILQNQTHEEQVGRVFGIQSSLTNAIFIISPAMSGPLVHLFGVTKLYVYVGMGLIVVGGMGFLLQKYFWGKPTKIQNKVTFASEHVSS</sequence>
<comment type="caution">
    <text evidence="8">The sequence shown here is derived from an EMBL/GenBank/DDBJ whole genome shotgun (WGS) entry which is preliminary data.</text>
</comment>
<evidence type="ECO:0000256" key="6">
    <source>
        <dbReference type="ARBA" id="ARBA00023136"/>
    </source>
</evidence>
<dbReference type="PANTHER" id="PTHR43266:SF2">
    <property type="entry name" value="MAJOR FACILITATOR SUPERFAMILY (MFS) PROFILE DOMAIN-CONTAINING PROTEIN"/>
    <property type="match status" value="1"/>
</dbReference>
<evidence type="ECO:0000256" key="3">
    <source>
        <dbReference type="ARBA" id="ARBA00022475"/>
    </source>
</evidence>
<feature type="transmembrane region" description="Helical" evidence="7">
    <location>
        <begin position="171"/>
        <end position="189"/>
    </location>
</feature>
<dbReference type="AlphaFoldDB" id="A0AAJ1TQD3"/>
<organism evidence="8 9">
    <name type="scientific">Croceifilum oryzae</name>
    <dbReference type="NCBI Taxonomy" id="1553429"/>
    <lineage>
        <taxon>Bacteria</taxon>
        <taxon>Bacillati</taxon>
        <taxon>Bacillota</taxon>
        <taxon>Bacilli</taxon>
        <taxon>Bacillales</taxon>
        <taxon>Thermoactinomycetaceae</taxon>
        <taxon>Croceifilum</taxon>
    </lineage>
</organism>
<dbReference type="InterPro" id="IPR001958">
    <property type="entry name" value="Tet-R_TetA/multi-R_MdtG-like"/>
</dbReference>
<reference evidence="8 9" key="1">
    <citation type="submission" date="2023-07" db="EMBL/GenBank/DDBJ databases">
        <title>Genomic Encyclopedia of Type Strains, Phase IV (KMG-IV): sequencing the most valuable type-strain genomes for metagenomic binning, comparative biology and taxonomic classification.</title>
        <authorList>
            <person name="Goeker M."/>
        </authorList>
    </citation>
    <scope>NUCLEOTIDE SEQUENCE [LARGE SCALE GENOMIC DNA]</scope>
    <source>
        <strain evidence="8 9">DSM 46876</strain>
    </source>
</reference>
<accession>A0AAJ1TQD3</accession>
<dbReference type="InterPro" id="IPR011701">
    <property type="entry name" value="MFS"/>
</dbReference>
<dbReference type="GO" id="GO:0005886">
    <property type="term" value="C:plasma membrane"/>
    <property type="evidence" value="ECO:0007669"/>
    <property type="project" value="UniProtKB-SubCell"/>
</dbReference>
<dbReference type="EMBL" id="JAUSUV010000014">
    <property type="protein sequence ID" value="MDQ0418591.1"/>
    <property type="molecule type" value="Genomic_DNA"/>
</dbReference>
<dbReference type="Pfam" id="PF07690">
    <property type="entry name" value="MFS_1"/>
    <property type="match status" value="1"/>
</dbReference>
<gene>
    <name evidence="8" type="ORF">J2Z48_002794</name>
</gene>
<keyword evidence="3" id="KW-1003">Cell membrane</keyword>
<keyword evidence="5 7" id="KW-1133">Transmembrane helix</keyword>
<feature type="transmembrane region" description="Helical" evidence="7">
    <location>
        <begin position="21"/>
        <end position="44"/>
    </location>
</feature>
<feature type="transmembrane region" description="Helical" evidence="7">
    <location>
        <begin position="313"/>
        <end position="338"/>
    </location>
</feature>
<feature type="transmembrane region" description="Helical" evidence="7">
    <location>
        <begin position="350"/>
        <end position="369"/>
    </location>
</feature>
<protein>
    <submittedName>
        <fullName evidence="8">MFS family permease</fullName>
    </submittedName>
</protein>
<dbReference type="Proteomes" id="UP001238450">
    <property type="component" value="Unassembled WGS sequence"/>
</dbReference>
<evidence type="ECO:0000256" key="1">
    <source>
        <dbReference type="ARBA" id="ARBA00004651"/>
    </source>
</evidence>
<comment type="subcellular location">
    <subcellularLocation>
        <location evidence="1">Cell membrane</location>
        <topology evidence="1">Multi-pass membrane protein</topology>
    </subcellularLocation>
</comment>
<keyword evidence="6 7" id="KW-0472">Membrane</keyword>
<dbReference type="CDD" id="cd06173">
    <property type="entry name" value="MFS_MefA_like"/>
    <property type="match status" value="1"/>
</dbReference>
<evidence type="ECO:0000256" key="2">
    <source>
        <dbReference type="ARBA" id="ARBA00022448"/>
    </source>
</evidence>
<keyword evidence="9" id="KW-1185">Reference proteome</keyword>